<dbReference type="GeneID" id="37027128"/>
<sequence>MLAVKTAAPRATFAKSAGCSSWAATSRFHTSSLRAASQPKPTMEPRLPRNLLSMADLSPVQMQNILSHAAALKSASKAPRTPGQLPLEQTLSGKTIAIMFSKRSTRTRVATETSVASLGGHPMFLGPSDIQLGVNESLYDSAKVIGSMTDGIMARVGGHEEVETLAKESGVPVINALSALYHPTQILADLLTLLETYSPKGTHDLSSLSGLKVAWVGDANNILFDMLVCFPRLGIELSVATPKGYEVDKGVWKTMEDGVAAQRSNGGGEQGLKGITQWTSNPLEAVKDADIIVTDTWISMGDEASKEQRLRDFAGFQVTSQMASKGGAKNDWKFMHCLPRKSEEVDDEVFYSKRSLVFPEAENRKWTIMALADLLWGRATHK</sequence>
<accession>A0A316V456</accession>
<dbReference type="GO" id="GO:0016597">
    <property type="term" value="F:amino acid binding"/>
    <property type="evidence" value="ECO:0007669"/>
    <property type="project" value="InterPro"/>
</dbReference>
<name>A0A316V456_9BASI</name>
<organism evidence="10 11">
    <name type="scientific">Jaminaea rosea</name>
    <dbReference type="NCBI Taxonomy" id="1569628"/>
    <lineage>
        <taxon>Eukaryota</taxon>
        <taxon>Fungi</taxon>
        <taxon>Dikarya</taxon>
        <taxon>Basidiomycota</taxon>
        <taxon>Ustilaginomycotina</taxon>
        <taxon>Exobasidiomycetes</taxon>
        <taxon>Microstromatales</taxon>
        <taxon>Microstromatales incertae sedis</taxon>
        <taxon>Jaminaea</taxon>
    </lineage>
</organism>
<feature type="domain" description="Aspartate/ornithine carbamoyltransferase Asp/Orn-binding" evidence="8">
    <location>
        <begin position="210"/>
        <end position="373"/>
    </location>
</feature>
<keyword evidence="4" id="KW-0055">Arginine biosynthesis</keyword>
<dbReference type="InterPro" id="IPR002292">
    <property type="entry name" value="Orn/put_carbamltrans"/>
</dbReference>
<dbReference type="InterPro" id="IPR006131">
    <property type="entry name" value="Asp_carbamoyltransf_Asp/Orn-bd"/>
</dbReference>
<proteinExistence type="inferred from homology"/>
<evidence type="ECO:0000259" key="8">
    <source>
        <dbReference type="Pfam" id="PF00185"/>
    </source>
</evidence>
<evidence type="ECO:0000256" key="1">
    <source>
        <dbReference type="ARBA" id="ARBA00004975"/>
    </source>
</evidence>
<dbReference type="GO" id="GO:0019240">
    <property type="term" value="P:citrulline biosynthetic process"/>
    <property type="evidence" value="ECO:0007669"/>
    <property type="project" value="TreeGrafter"/>
</dbReference>
<dbReference type="Proteomes" id="UP000245884">
    <property type="component" value="Unassembled WGS sequence"/>
</dbReference>
<evidence type="ECO:0000259" key="9">
    <source>
        <dbReference type="Pfam" id="PF02729"/>
    </source>
</evidence>
<dbReference type="AlphaFoldDB" id="A0A316V456"/>
<evidence type="ECO:0000256" key="2">
    <source>
        <dbReference type="ARBA" id="ARBA00007805"/>
    </source>
</evidence>
<dbReference type="PANTHER" id="PTHR45753:SF3">
    <property type="entry name" value="ORNITHINE TRANSCARBAMYLASE, MITOCHONDRIAL"/>
    <property type="match status" value="1"/>
</dbReference>
<keyword evidence="11" id="KW-1185">Reference proteome</keyword>
<dbReference type="RefSeq" id="XP_025365615.1">
    <property type="nucleotide sequence ID" value="XM_025505305.1"/>
</dbReference>
<evidence type="ECO:0000256" key="5">
    <source>
        <dbReference type="ARBA" id="ARBA00022605"/>
    </source>
</evidence>
<protein>
    <recommendedName>
        <fullName evidence="3">ornithine carbamoyltransferase</fullName>
        <ecNumber evidence="3">2.1.3.3</ecNumber>
    </recommendedName>
</protein>
<comment type="pathway">
    <text evidence="1">Amino-acid biosynthesis; L-arginine biosynthesis; L-arginine from L-ornithine and carbamoyl phosphate: step 1/3.</text>
</comment>
<evidence type="ECO:0000256" key="6">
    <source>
        <dbReference type="ARBA" id="ARBA00022679"/>
    </source>
</evidence>
<dbReference type="Pfam" id="PF02729">
    <property type="entry name" value="OTCace_N"/>
    <property type="match status" value="1"/>
</dbReference>
<evidence type="ECO:0000256" key="4">
    <source>
        <dbReference type="ARBA" id="ARBA00022571"/>
    </source>
</evidence>
<dbReference type="PRINTS" id="PR00102">
    <property type="entry name" value="OTCASE"/>
</dbReference>
<evidence type="ECO:0000256" key="3">
    <source>
        <dbReference type="ARBA" id="ARBA00013007"/>
    </source>
</evidence>
<evidence type="ECO:0000313" key="11">
    <source>
        <dbReference type="Proteomes" id="UP000245884"/>
    </source>
</evidence>
<keyword evidence="6 7" id="KW-0808">Transferase</keyword>
<dbReference type="Gene3D" id="3.40.50.1370">
    <property type="entry name" value="Aspartate/ornithine carbamoyltransferase"/>
    <property type="match status" value="2"/>
</dbReference>
<dbReference type="Pfam" id="PF00185">
    <property type="entry name" value="OTCace"/>
    <property type="match status" value="1"/>
</dbReference>
<gene>
    <name evidence="10" type="ORF">BDZ90DRAFT_229999</name>
</gene>
<dbReference type="PANTHER" id="PTHR45753">
    <property type="entry name" value="ORNITHINE CARBAMOYLTRANSFERASE, MITOCHONDRIAL"/>
    <property type="match status" value="1"/>
</dbReference>
<dbReference type="STRING" id="1569628.A0A316V456"/>
<dbReference type="InterPro" id="IPR036901">
    <property type="entry name" value="Asp/Orn_carbamoylTrfase_sf"/>
</dbReference>
<dbReference type="InterPro" id="IPR006130">
    <property type="entry name" value="Asp/Orn_carbamoylTrfase"/>
</dbReference>
<dbReference type="GO" id="GO:0004585">
    <property type="term" value="F:ornithine carbamoyltransferase activity"/>
    <property type="evidence" value="ECO:0007669"/>
    <property type="project" value="UniProtKB-EC"/>
</dbReference>
<dbReference type="GO" id="GO:0042450">
    <property type="term" value="P:L-arginine biosynthetic process via ornithine"/>
    <property type="evidence" value="ECO:0007669"/>
    <property type="project" value="TreeGrafter"/>
</dbReference>
<dbReference type="PROSITE" id="PS00097">
    <property type="entry name" value="CARBAMOYLTRANSFERASE"/>
    <property type="match status" value="1"/>
</dbReference>
<reference evidence="10 11" key="1">
    <citation type="journal article" date="2018" name="Mol. Biol. Evol.">
        <title>Broad Genomic Sampling Reveals a Smut Pathogenic Ancestry of the Fungal Clade Ustilaginomycotina.</title>
        <authorList>
            <person name="Kijpornyongpan T."/>
            <person name="Mondo S.J."/>
            <person name="Barry K."/>
            <person name="Sandor L."/>
            <person name="Lee J."/>
            <person name="Lipzen A."/>
            <person name="Pangilinan J."/>
            <person name="LaButti K."/>
            <person name="Hainaut M."/>
            <person name="Henrissat B."/>
            <person name="Grigoriev I.V."/>
            <person name="Spatafora J.W."/>
            <person name="Aime M.C."/>
        </authorList>
    </citation>
    <scope>NUCLEOTIDE SEQUENCE [LARGE SCALE GENOMIC DNA]</scope>
    <source>
        <strain evidence="10 11">MCA 5214</strain>
    </source>
</reference>
<keyword evidence="5" id="KW-0028">Amino-acid biosynthesis</keyword>
<evidence type="ECO:0000313" key="10">
    <source>
        <dbReference type="EMBL" id="PWN31003.1"/>
    </source>
</evidence>
<feature type="domain" description="Aspartate/ornithine carbamoyltransferase carbamoyl-P binding" evidence="9">
    <location>
        <begin position="49"/>
        <end position="195"/>
    </location>
</feature>
<dbReference type="GO" id="GO:0005739">
    <property type="term" value="C:mitochondrion"/>
    <property type="evidence" value="ECO:0007669"/>
    <property type="project" value="TreeGrafter"/>
</dbReference>
<evidence type="ECO:0000256" key="7">
    <source>
        <dbReference type="RuleBase" id="RU003634"/>
    </source>
</evidence>
<dbReference type="PRINTS" id="PR00100">
    <property type="entry name" value="AOTCASE"/>
</dbReference>
<dbReference type="InterPro" id="IPR006132">
    <property type="entry name" value="Asp/Orn_carbamoyltranf_P-bd"/>
</dbReference>
<dbReference type="OrthoDB" id="10252326at2759"/>
<comment type="similarity">
    <text evidence="2">Belongs to the aspartate/ornithine carbamoyltransferase superfamily. OTCase family.</text>
</comment>
<dbReference type="EC" id="2.1.3.3" evidence="3"/>
<dbReference type="EMBL" id="KZ819662">
    <property type="protein sequence ID" value="PWN31003.1"/>
    <property type="molecule type" value="Genomic_DNA"/>
</dbReference>
<dbReference type="FunFam" id="3.40.50.1370:FF:000009">
    <property type="entry name" value="Ornithine carbamoyltransferase, mitochondrial"/>
    <property type="match status" value="1"/>
</dbReference>
<dbReference type="SUPFAM" id="SSF53671">
    <property type="entry name" value="Aspartate/ornithine carbamoyltransferase"/>
    <property type="match status" value="1"/>
</dbReference>
<dbReference type="NCBIfam" id="TIGR00658">
    <property type="entry name" value="orni_carb_tr"/>
    <property type="match status" value="1"/>
</dbReference>